<reference evidence="1" key="1">
    <citation type="submission" date="2012-09" db="EMBL/GenBank/DDBJ databases">
        <title>Metagenomic Characterization of a Microbial Community in Wastewater Detects High Levels of Antibiotic Resistance.</title>
        <authorList>
            <person name="Abrams M."/>
            <person name="Caldwell A."/>
            <person name="Vandaei E."/>
            <person name="Lee W."/>
            <person name="Perrott J."/>
            <person name="Khan S.Y."/>
            <person name="Ta J."/>
            <person name="Romero D."/>
            <person name="Nguyen V."/>
            <person name="Pourmand N."/>
            <person name="Ouverney C.C."/>
        </authorList>
    </citation>
    <scope>NUCLEOTIDE SEQUENCE</scope>
</reference>
<dbReference type="EMBL" id="JX649900">
    <property type="protein sequence ID" value="AGC72394.1"/>
    <property type="molecule type" value="Genomic_DNA"/>
</dbReference>
<dbReference type="InterPro" id="IPR001753">
    <property type="entry name" value="Enoyl-CoA_hydra/iso"/>
</dbReference>
<dbReference type="CDD" id="cd06558">
    <property type="entry name" value="crotonase-like"/>
    <property type="match status" value="1"/>
</dbReference>
<evidence type="ECO:0000313" key="1">
    <source>
        <dbReference type="EMBL" id="AGC72394.1"/>
    </source>
</evidence>
<dbReference type="PANTHER" id="PTHR11941:SF54">
    <property type="entry name" value="ENOYL-COA HYDRATASE, MITOCHONDRIAL"/>
    <property type="match status" value="1"/>
</dbReference>
<dbReference type="AlphaFoldDB" id="L7VXP8"/>
<proteinExistence type="predicted"/>
<accession>L7VXP8</accession>
<dbReference type="InterPro" id="IPR029045">
    <property type="entry name" value="ClpP/crotonase-like_dom_sf"/>
</dbReference>
<dbReference type="GO" id="GO:0006635">
    <property type="term" value="P:fatty acid beta-oxidation"/>
    <property type="evidence" value="ECO:0007669"/>
    <property type="project" value="TreeGrafter"/>
</dbReference>
<name>L7VXP8_9BACT</name>
<dbReference type="PANTHER" id="PTHR11941">
    <property type="entry name" value="ENOYL-COA HYDRATASE-RELATED"/>
    <property type="match status" value="1"/>
</dbReference>
<organism evidence="1">
    <name type="scientific">uncultured bacterium A1Q1_fos_15</name>
    <dbReference type="NCBI Taxonomy" id="1256548"/>
    <lineage>
        <taxon>Bacteria</taxon>
        <taxon>environmental samples</taxon>
    </lineage>
</organism>
<sequence>MSDETKATVTYELTGDVAVIRIDDGKANALSHAVIDTVNAFIEQAVAEAKAIAVIGRAGKFSAGFDLSVMTSGPQQARDLLHAGAMMALKFYLCPIPVVFGVTGHALAMGGILATVPDYRVGATGPYKLGLNEVIIGMPVPRFAASMCKERLTPSWWIRSLQSGEILSPEQAVEAGYLDEVVALEDVEARSIEVAGHLAATVHSSAFAMTRKIMRGADAERMEAELNTELSAFVVSS</sequence>
<dbReference type="NCBIfam" id="NF004858">
    <property type="entry name" value="PRK06213.1"/>
    <property type="match status" value="1"/>
</dbReference>
<keyword evidence="1" id="KW-0413">Isomerase</keyword>
<protein>
    <submittedName>
        <fullName evidence="1">Enoyl-CoA hydratase/isomerase</fullName>
    </submittedName>
</protein>
<dbReference type="GO" id="GO:0016853">
    <property type="term" value="F:isomerase activity"/>
    <property type="evidence" value="ECO:0007669"/>
    <property type="project" value="UniProtKB-KW"/>
</dbReference>
<dbReference type="SUPFAM" id="SSF52096">
    <property type="entry name" value="ClpP/crotonase"/>
    <property type="match status" value="1"/>
</dbReference>
<dbReference type="Gene3D" id="3.90.226.10">
    <property type="entry name" value="2-enoyl-CoA Hydratase, Chain A, domain 1"/>
    <property type="match status" value="1"/>
</dbReference>
<dbReference type="Pfam" id="PF00378">
    <property type="entry name" value="ECH_1"/>
    <property type="match status" value="1"/>
</dbReference>